<sequence>MPTENKVAAPLQVERSTVTKLVITGAPNLDPITVFLEDLATCKGKITVNCWGKSWTAYWGGMWDGLSIGQFFCKLDTGYIIGYFDQAMSPRQFSGEALANKAQITVLKERRRGELGQDEARELFTEAEDFRESPSIDQLHAAHSELMTKLFGDEWWHLTNDATEPNPDYAYLERIIHAVQQALDQEQQQVAA</sequence>
<proteinExistence type="predicted"/>
<dbReference type="AlphaFoldDB" id="A0A7Y8GG58"/>
<gene>
    <name evidence="1" type="ORF">HX810_20920</name>
</gene>
<comment type="caution">
    <text evidence="1">The sequence shown here is derived from an EMBL/GenBank/DDBJ whole genome shotgun (WGS) entry which is preliminary data.</text>
</comment>
<dbReference type="RefSeq" id="WP_177024692.1">
    <property type="nucleotide sequence ID" value="NZ_JACAQV010000021.1"/>
</dbReference>
<organism evidence="1 2">
    <name type="scientific">Pseudomonas salomonii</name>
    <dbReference type="NCBI Taxonomy" id="191391"/>
    <lineage>
        <taxon>Bacteria</taxon>
        <taxon>Pseudomonadati</taxon>
        <taxon>Pseudomonadota</taxon>
        <taxon>Gammaproteobacteria</taxon>
        <taxon>Pseudomonadales</taxon>
        <taxon>Pseudomonadaceae</taxon>
        <taxon>Pseudomonas</taxon>
    </lineage>
</organism>
<reference evidence="1 2" key="1">
    <citation type="submission" date="2020-04" db="EMBL/GenBank/DDBJ databases">
        <title>Molecular characterization of pseudomonads from Agaricus bisporus reveal novel blotch 2 pathogens in Western Europe.</title>
        <authorList>
            <person name="Taparia T."/>
            <person name="Krijger M."/>
            <person name="Haynes E."/>
            <person name="Elpinstone J.G."/>
            <person name="Noble R."/>
            <person name="Van Der Wolf J."/>
        </authorList>
    </citation>
    <scope>NUCLEOTIDE SEQUENCE [LARGE SCALE GENOMIC DNA]</scope>
    <source>
        <strain evidence="1 2">IPO3765</strain>
    </source>
</reference>
<dbReference type="InterPro" id="IPR058701">
    <property type="entry name" value="PhiTE_072-like"/>
</dbReference>
<dbReference type="Pfam" id="PF26211">
    <property type="entry name" value="Phage_phiTE_072"/>
    <property type="match status" value="1"/>
</dbReference>
<dbReference type="EMBL" id="JACAQV010000021">
    <property type="protein sequence ID" value="NWF10140.1"/>
    <property type="molecule type" value="Genomic_DNA"/>
</dbReference>
<dbReference type="Proteomes" id="UP000561369">
    <property type="component" value="Unassembled WGS sequence"/>
</dbReference>
<protein>
    <submittedName>
        <fullName evidence="1">Uncharacterized protein</fullName>
    </submittedName>
</protein>
<evidence type="ECO:0000313" key="1">
    <source>
        <dbReference type="EMBL" id="NWF10140.1"/>
    </source>
</evidence>
<accession>A0A7Y8GG58</accession>
<name>A0A7Y8GG58_9PSED</name>
<evidence type="ECO:0000313" key="2">
    <source>
        <dbReference type="Proteomes" id="UP000561369"/>
    </source>
</evidence>